<organism evidence="1">
    <name type="scientific">marine sediment metagenome</name>
    <dbReference type="NCBI Taxonomy" id="412755"/>
    <lineage>
        <taxon>unclassified sequences</taxon>
        <taxon>metagenomes</taxon>
        <taxon>ecological metagenomes</taxon>
    </lineage>
</organism>
<sequence length="53" mass="5943">MSRLYTTTKRGTVSVCMRPTWHDGEDLRHTVAAYLAGPYLALHRPVRVSKGEG</sequence>
<proteinExistence type="predicted"/>
<dbReference type="EMBL" id="LAZR01052147">
    <property type="protein sequence ID" value="KKK83601.1"/>
    <property type="molecule type" value="Genomic_DNA"/>
</dbReference>
<gene>
    <name evidence="1" type="ORF">LCGC14_2791750</name>
</gene>
<comment type="caution">
    <text evidence="1">The sequence shown here is derived from an EMBL/GenBank/DDBJ whole genome shotgun (WGS) entry which is preliminary data.</text>
</comment>
<accession>A0A0F9BGQ5</accession>
<protein>
    <submittedName>
        <fullName evidence="1">Uncharacterized protein</fullName>
    </submittedName>
</protein>
<evidence type="ECO:0000313" key="1">
    <source>
        <dbReference type="EMBL" id="KKK83601.1"/>
    </source>
</evidence>
<feature type="non-terminal residue" evidence="1">
    <location>
        <position position="53"/>
    </location>
</feature>
<reference evidence="1" key="1">
    <citation type="journal article" date="2015" name="Nature">
        <title>Complex archaea that bridge the gap between prokaryotes and eukaryotes.</title>
        <authorList>
            <person name="Spang A."/>
            <person name="Saw J.H."/>
            <person name="Jorgensen S.L."/>
            <person name="Zaremba-Niedzwiedzka K."/>
            <person name="Martijn J."/>
            <person name="Lind A.E."/>
            <person name="van Eijk R."/>
            <person name="Schleper C."/>
            <person name="Guy L."/>
            <person name="Ettema T.J."/>
        </authorList>
    </citation>
    <scope>NUCLEOTIDE SEQUENCE</scope>
</reference>
<name>A0A0F9BGQ5_9ZZZZ</name>
<dbReference type="AlphaFoldDB" id="A0A0F9BGQ5"/>